<name>A0A0A8YR38_ARUDO</name>
<dbReference type="EMBL" id="GBRH01273038">
    <property type="protein sequence ID" value="JAD24857.1"/>
    <property type="molecule type" value="Transcribed_RNA"/>
</dbReference>
<reference evidence="1" key="2">
    <citation type="journal article" date="2015" name="Data Brief">
        <title>Shoot transcriptome of the giant reed, Arundo donax.</title>
        <authorList>
            <person name="Barrero R.A."/>
            <person name="Guerrero F.D."/>
            <person name="Moolhuijzen P."/>
            <person name="Goolsby J.A."/>
            <person name="Tidwell J."/>
            <person name="Bellgard S.E."/>
            <person name="Bellgard M.I."/>
        </authorList>
    </citation>
    <scope>NUCLEOTIDE SEQUENCE</scope>
    <source>
        <tissue evidence="1">Shoot tissue taken approximately 20 cm above the soil surface</tissue>
    </source>
</reference>
<dbReference type="AlphaFoldDB" id="A0A0A8YR38"/>
<evidence type="ECO:0000313" key="1">
    <source>
        <dbReference type="EMBL" id="JAD24857.1"/>
    </source>
</evidence>
<protein>
    <submittedName>
        <fullName evidence="1">Uncharacterized protein</fullName>
    </submittedName>
</protein>
<sequence>MIVLVVTVLTTFQILVTPYMVTKTIGLPIVIGSLVPVAS</sequence>
<reference evidence="1" key="1">
    <citation type="submission" date="2014-09" db="EMBL/GenBank/DDBJ databases">
        <authorList>
            <person name="Magalhaes I.L.F."/>
            <person name="Oliveira U."/>
            <person name="Santos F.R."/>
            <person name="Vidigal T.H.D.A."/>
            <person name="Brescovit A.D."/>
            <person name="Santos A.J."/>
        </authorList>
    </citation>
    <scope>NUCLEOTIDE SEQUENCE</scope>
    <source>
        <tissue evidence="1">Shoot tissue taken approximately 20 cm above the soil surface</tissue>
    </source>
</reference>
<accession>A0A0A8YR38</accession>
<proteinExistence type="predicted"/>
<organism evidence="1">
    <name type="scientific">Arundo donax</name>
    <name type="common">Giant reed</name>
    <name type="synonym">Donax arundinaceus</name>
    <dbReference type="NCBI Taxonomy" id="35708"/>
    <lineage>
        <taxon>Eukaryota</taxon>
        <taxon>Viridiplantae</taxon>
        <taxon>Streptophyta</taxon>
        <taxon>Embryophyta</taxon>
        <taxon>Tracheophyta</taxon>
        <taxon>Spermatophyta</taxon>
        <taxon>Magnoliopsida</taxon>
        <taxon>Liliopsida</taxon>
        <taxon>Poales</taxon>
        <taxon>Poaceae</taxon>
        <taxon>PACMAD clade</taxon>
        <taxon>Arundinoideae</taxon>
        <taxon>Arundineae</taxon>
        <taxon>Arundo</taxon>
    </lineage>
</organism>